<evidence type="ECO:0000259" key="8">
    <source>
        <dbReference type="Pfam" id="PF25876"/>
    </source>
</evidence>
<dbReference type="NCBIfam" id="TIGR01730">
    <property type="entry name" value="RND_mfp"/>
    <property type="match status" value="1"/>
</dbReference>
<dbReference type="PANTHER" id="PTHR30469">
    <property type="entry name" value="MULTIDRUG RESISTANCE PROTEIN MDTA"/>
    <property type="match status" value="1"/>
</dbReference>
<dbReference type="Pfam" id="PF25876">
    <property type="entry name" value="HH_MFP_RND"/>
    <property type="match status" value="1"/>
</dbReference>
<feature type="chain" id="PRO_5006865045" evidence="7">
    <location>
        <begin position="24"/>
        <end position="362"/>
    </location>
</feature>
<organism evidence="12 13">
    <name type="scientific">Thermodesulfovibrio aggregans</name>
    <dbReference type="NCBI Taxonomy" id="86166"/>
    <lineage>
        <taxon>Bacteria</taxon>
        <taxon>Pseudomonadati</taxon>
        <taxon>Nitrospirota</taxon>
        <taxon>Thermodesulfovibrionia</taxon>
        <taxon>Thermodesulfovibrionales</taxon>
        <taxon>Thermodesulfovibrionaceae</taxon>
        <taxon>Thermodesulfovibrio</taxon>
    </lineage>
</organism>
<accession>A0A0U9HPT0</accession>
<keyword evidence="4" id="KW-1003">Cell membrane</keyword>
<dbReference type="AlphaFoldDB" id="A0A0U9HPT0"/>
<dbReference type="Pfam" id="PF25944">
    <property type="entry name" value="Beta-barrel_RND"/>
    <property type="match status" value="1"/>
</dbReference>
<evidence type="ECO:0000256" key="3">
    <source>
        <dbReference type="ARBA" id="ARBA00022448"/>
    </source>
</evidence>
<keyword evidence="13" id="KW-1185">Reference proteome</keyword>
<comment type="similarity">
    <text evidence="2">Belongs to the membrane fusion protein (MFP) (TC 8.A.1) family.</text>
</comment>
<comment type="caution">
    <text evidence="12">The sequence shown here is derived from an EMBL/GenBank/DDBJ whole genome shotgun (WGS) entry which is preliminary data.</text>
</comment>
<dbReference type="Gene3D" id="2.40.30.170">
    <property type="match status" value="1"/>
</dbReference>
<evidence type="ECO:0000256" key="6">
    <source>
        <dbReference type="ARBA" id="ARBA00023136"/>
    </source>
</evidence>
<dbReference type="GO" id="GO:0030313">
    <property type="term" value="C:cell envelope"/>
    <property type="evidence" value="ECO:0007669"/>
    <property type="project" value="UniProtKB-SubCell"/>
</dbReference>
<evidence type="ECO:0000259" key="9">
    <source>
        <dbReference type="Pfam" id="PF25917"/>
    </source>
</evidence>
<dbReference type="PROSITE" id="PS51257">
    <property type="entry name" value="PROKAR_LIPOPROTEIN"/>
    <property type="match status" value="1"/>
</dbReference>
<dbReference type="GO" id="GO:1990281">
    <property type="term" value="C:efflux pump complex"/>
    <property type="evidence" value="ECO:0007669"/>
    <property type="project" value="TreeGrafter"/>
</dbReference>
<evidence type="ECO:0000256" key="5">
    <source>
        <dbReference type="ARBA" id="ARBA00022519"/>
    </source>
</evidence>
<dbReference type="FunFam" id="1.10.287.470:FF:000016">
    <property type="entry name" value="Efflux transporter, RND family, MFP subunit"/>
    <property type="match status" value="1"/>
</dbReference>
<feature type="domain" description="Multidrug resistance protein MdtA-like alpha-helical hairpin" evidence="8">
    <location>
        <begin position="99"/>
        <end position="166"/>
    </location>
</feature>
<dbReference type="Gene3D" id="1.10.287.470">
    <property type="entry name" value="Helix hairpin bin"/>
    <property type="match status" value="1"/>
</dbReference>
<evidence type="ECO:0000313" key="13">
    <source>
        <dbReference type="Proteomes" id="UP000054976"/>
    </source>
</evidence>
<dbReference type="RefSeq" id="WP_059176448.1">
    <property type="nucleotide sequence ID" value="NZ_BCNO01000001.1"/>
</dbReference>
<evidence type="ECO:0000259" key="11">
    <source>
        <dbReference type="Pfam" id="PF25967"/>
    </source>
</evidence>
<dbReference type="PANTHER" id="PTHR30469:SF36">
    <property type="entry name" value="BLL3903 PROTEIN"/>
    <property type="match status" value="1"/>
</dbReference>
<dbReference type="InterPro" id="IPR058624">
    <property type="entry name" value="MdtA-like_HH"/>
</dbReference>
<dbReference type="InterPro" id="IPR058626">
    <property type="entry name" value="MdtA-like_b-barrel"/>
</dbReference>
<dbReference type="Gene3D" id="2.40.50.100">
    <property type="match status" value="1"/>
</dbReference>
<keyword evidence="5" id="KW-0997">Cell inner membrane</keyword>
<comment type="subcellular location">
    <subcellularLocation>
        <location evidence="1">Cell membrane</location>
    </subcellularLocation>
</comment>
<proteinExistence type="inferred from homology"/>
<feature type="domain" description="Multidrug resistance protein MdtA-like beta-barrel" evidence="10">
    <location>
        <begin position="203"/>
        <end position="286"/>
    </location>
</feature>
<dbReference type="InterPro" id="IPR006143">
    <property type="entry name" value="RND_pump_MFP"/>
</dbReference>
<name>A0A0U9HPT0_9BACT</name>
<evidence type="ECO:0000256" key="1">
    <source>
        <dbReference type="ARBA" id="ARBA00004236"/>
    </source>
</evidence>
<feature type="domain" description="Multidrug resistance protein MdtA-like barrel-sandwich hybrid" evidence="9">
    <location>
        <begin position="58"/>
        <end position="198"/>
    </location>
</feature>
<sequence>MNILKTFLIIFCCFLLFSCSKSSKQKQTPSVPVVVAQASVKDVPVQITAVGNVEAYSSVTIKSRVEGQLIKANFKEGDEVRKGQLLFVIDPRPFEEAVRQAEANLLRDKAQLDFARADLERYDELIKEGLVSRQQYEKIRTNYESLKATVKADEAILNNARLQLSYCYIYSPIDGKIGSLLVHTGNMIKANDTQLAVINQIVPIFVRFSVPEQELFRIKKAMSEGMLKTEAVVKGVDASYTAQGRVVFIDNAVDVATGTVKLKAEFPNKDKMLWPGQFVNVVLTLGVKKNAVVIPYRAVQTGQKGQYVWVVKDDKTAEMREVTTGLKFGDDVTIEKGLKPGDTVVIDGQLRLTPGARVEIKK</sequence>
<feature type="signal peptide" evidence="7">
    <location>
        <begin position="1"/>
        <end position="23"/>
    </location>
</feature>
<dbReference type="Pfam" id="PF25967">
    <property type="entry name" value="RND-MFP_C"/>
    <property type="match status" value="1"/>
</dbReference>
<evidence type="ECO:0000259" key="10">
    <source>
        <dbReference type="Pfam" id="PF25944"/>
    </source>
</evidence>
<dbReference type="FunFam" id="2.40.420.20:FF:000001">
    <property type="entry name" value="Efflux RND transporter periplasmic adaptor subunit"/>
    <property type="match status" value="1"/>
</dbReference>
<dbReference type="STRING" id="86166.TAGGR_11248"/>
<evidence type="ECO:0000256" key="4">
    <source>
        <dbReference type="ARBA" id="ARBA00022475"/>
    </source>
</evidence>
<dbReference type="OrthoDB" id="9783047at2"/>
<dbReference type="Gene3D" id="2.40.420.20">
    <property type="match status" value="1"/>
</dbReference>
<evidence type="ECO:0000256" key="7">
    <source>
        <dbReference type="SAM" id="SignalP"/>
    </source>
</evidence>
<evidence type="ECO:0000313" key="12">
    <source>
        <dbReference type="EMBL" id="GAQ95048.1"/>
    </source>
</evidence>
<dbReference type="InterPro" id="IPR058627">
    <property type="entry name" value="MdtA-like_C"/>
</dbReference>
<keyword evidence="3" id="KW-0813">Transport</keyword>
<dbReference type="EMBL" id="BCNO01000001">
    <property type="protein sequence ID" value="GAQ95048.1"/>
    <property type="molecule type" value="Genomic_DNA"/>
</dbReference>
<feature type="domain" description="Multidrug resistance protein MdtA-like C-terminal permuted SH3" evidence="11">
    <location>
        <begin position="290"/>
        <end position="348"/>
    </location>
</feature>
<keyword evidence="7" id="KW-0732">Signal</keyword>
<keyword evidence="6" id="KW-0472">Membrane</keyword>
<dbReference type="InterPro" id="IPR058625">
    <property type="entry name" value="MdtA-like_BSH"/>
</dbReference>
<dbReference type="Pfam" id="PF25917">
    <property type="entry name" value="BSH_RND"/>
    <property type="match status" value="1"/>
</dbReference>
<evidence type="ECO:0000256" key="2">
    <source>
        <dbReference type="ARBA" id="ARBA00009477"/>
    </source>
</evidence>
<protein>
    <submittedName>
        <fullName evidence="12">Membrane fusion protein, multidrug efflux system</fullName>
    </submittedName>
</protein>
<dbReference type="Proteomes" id="UP000054976">
    <property type="component" value="Unassembled WGS sequence"/>
</dbReference>
<dbReference type="SUPFAM" id="SSF111369">
    <property type="entry name" value="HlyD-like secretion proteins"/>
    <property type="match status" value="1"/>
</dbReference>
<reference evidence="13" key="1">
    <citation type="submission" date="2016-01" db="EMBL/GenBank/DDBJ databases">
        <title>Draft genome sequence of Thermodesulfovibrio aggregans strain TGE-P1.</title>
        <authorList>
            <person name="Sekiguchi Y."/>
            <person name="Ohashi A."/>
            <person name="Matsuura N."/>
            <person name="Tourlousse M.D."/>
        </authorList>
    </citation>
    <scope>NUCLEOTIDE SEQUENCE [LARGE SCALE GENOMIC DNA]</scope>
    <source>
        <strain evidence="13">TGE-P1</strain>
    </source>
</reference>
<dbReference type="GO" id="GO:0015562">
    <property type="term" value="F:efflux transmembrane transporter activity"/>
    <property type="evidence" value="ECO:0007669"/>
    <property type="project" value="TreeGrafter"/>
</dbReference>
<gene>
    <name evidence="12" type="ORF">TAGGR_11248</name>
</gene>